<comment type="similarity">
    <text evidence="2">Belongs to the ORM family.</text>
</comment>
<dbReference type="InterPro" id="IPR007203">
    <property type="entry name" value="ORMDL"/>
</dbReference>
<feature type="transmembrane region" description="Helical" evidence="6">
    <location>
        <begin position="138"/>
        <end position="155"/>
    </location>
</feature>
<keyword evidence="8" id="KW-1185">Reference proteome</keyword>
<dbReference type="GO" id="GO:0005789">
    <property type="term" value="C:endoplasmic reticulum membrane"/>
    <property type="evidence" value="ECO:0007669"/>
    <property type="project" value="InterPro"/>
</dbReference>
<feature type="transmembrane region" description="Helical" evidence="6">
    <location>
        <begin position="60"/>
        <end position="82"/>
    </location>
</feature>
<evidence type="ECO:0000256" key="1">
    <source>
        <dbReference type="ARBA" id="ARBA00004141"/>
    </source>
</evidence>
<evidence type="ECO:0000313" key="8">
    <source>
        <dbReference type="Proteomes" id="UP000092460"/>
    </source>
</evidence>
<proteinExistence type="inferred from homology"/>
<dbReference type="PANTHER" id="PTHR12665">
    <property type="entry name" value="ORMDL PROTEINS"/>
    <property type="match status" value="1"/>
</dbReference>
<keyword evidence="4 6" id="KW-1133">Transmembrane helix</keyword>
<accession>A0A1B0C3J1</accession>
<evidence type="ECO:0000256" key="6">
    <source>
        <dbReference type="SAM" id="Phobius"/>
    </source>
</evidence>
<dbReference type="Pfam" id="PF04061">
    <property type="entry name" value="ORMDL"/>
    <property type="match status" value="1"/>
</dbReference>
<dbReference type="EnsemblMetazoa" id="GPPI048124-RA">
    <property type="protein sequence ID" value="GPPI048124-PA"/>
    <property type="gene ID" value="GPPI048124"/>
</dbReference>
<sequence length="190" mass="21792">MAPLRCVHLIKIIGIYQIVHNLTIGRLNTTKHLLKKMTVIAGGHGELNPNSSWLGARGTWLAYFLGVLLAHLILLSVPFITIPMAWTLTNLMHNAAHLYFLHIIKGAPWYSIENDTRRRLTHWEQIDDGEQFTATRKFLTAVPIVLFLLTCLYTRNDNEHFIANFISLVIVTLPKLPQFHGVRLFNINKY</sequence>
<dbReference type="STRING" id="67801.A0A1B0C3J1"/>
<evidence type="ECO:0008006" key="9">
    <source>
        <dbReference type="Google" id="ProtNLM"/>
    </source>
</evidence>
<dbReference type="AlphaFoldDB" id="A0A1B0C3J1"/>
<evidence type="ECO:0000256" key="5">
    <source>
        <dbReference type="ARBA" id="ARBA00023136"/>
    </source>
</evidence>
<comment type="subcellular location">
    <subcellularLocation>
        <location evidence="1">Membrane</location>
        <topology evidence="1">Multi-pass membrane protein</topology>
    </subcellularLocation>
</comment>
<name>A0A1B0C3J1_9MUSC</name>
<organism evidence="7 8">
    <name type="scientific">Glossina palpalis gambiensis</name>
    <dbReference type="NCBI Taxonomy" id="67801"/>
    <lineage>
        <taxon>Eukaryota</taxon>
        <taxon>Metazoa</taxon>
        <taxon>Ecdysozoa</taxon>
        <taxon>Arthropoda</taxon>
        <taxon>Hexapoda</taxon>
        <taxon>Insecta</taxon>
        <taxon>Pterygota</taxon>
        <taxon>Neoptera</taxon>
        <taxon>Endopterygota</taxon>
        <taxon>Diptera</taxon>
        <taxon>Brachycera</taxon>
        <taxon>Muscomorpha</taxon>
        <taxon>Hippoboscoidea</taxon>
        <taxon>Glossinidae</taxon>
        <taxon>Glossina</taxon>
    </lineage>
</organism>
<dbReference type="VEuPathDB" id="VectorBase:GPPI048124"/>
<reference evidence="8" key="1">
    <citation type="submission" date="2015-01" db="EMBL/GenBank/DDBJ databases">
        <authorList>
            <person name="Aksoy S."/>
            <person name="Warren W."/>
            <person name="Wilson R.K."/>
        </authorList>
    </citation>
    <scope>NUCLEOTIDE SEQUENCE [LARGE SCALE GENOMIC DNA]</scope>
    <source>
        <strain evidence="8">IAEA</strain>
    </source>
</reference>
<dbReference type="Proteomes" id="UP000092460">
    <property type="component" value="Unassembled WGS sequence"/>
</dbReference>
<keyword evidence="5 6" id="KW-0472">Membrane</keyword>
<evidence type="ECO:0000256" key="3">
    <source>
        <dbReference type="ARBA" id="ARBA00022692"/>
    </source>
</evidence>
<keyword evidence="3 6" id="KW-0812">Transmembrane</keyword>
<protein>
    <recommendedName>
        <fullName evidence="9">ORM1-like protein</fullName>
    </recommendedName>
</protein>
<dbReference type="EMBL" id="JXJN01024979">
    <property type="status" value="NOT_ANNOTATED_CDS"/>
    <property type="molecule type" value="Genomic_DNA"/>
</dbReference>
<evidence type="ECO:0000256" key="2">
    <source>
        <dbReference type="ARBA" id="ARBA00007649"/>
    </source>
</evidence>
<evidence type="ECO:0000313" key="7">
    <source>
        <dbReference type="EnsemblMetazoa" id="GPPI048124-PA"/>
    </source>
</evidence>
<reference evidence="7" key="2">
    <citation type="submission" date="2020-05" db="UniProtKB">
        <authorList>
            <consortium name="EnsemblMetazoa"/>
        </authorList>
    </citation>
    <scope>IDENTIFICATION</scope>
    <source>
        <strain evidence="7">IAEA</strain>
    </source>
</reference>
<dbReference type="GO" id="GO:2000303">
    <property type="term" value="P:regulation of ceramide biosynthetic process"/>
    <property type="evidence" value="ECO:0007669"/>
    <property type="project" value="UniProtKB-ARBA"/>
</dbReference>
<evidence type="ECO:0000256" key="4">
    <source>
        <dbReference type="ARBA" id="ARBA00022989"/>
    </source>
</evidence>